<dbReference type="EMBL" id="MVHF01000026">
    <property type="protein sequence ID" value="ORA32307.1"/>
    <property type="molecule type" value="Genomic_DNA"/>
</dbReference>
<reference evidence="2 3" key="1">
    <citation type="submission" date="2017-02" db="EMBL/GenBank/DDBJ databases">
        <title>The new phylogeny of genus Mycobacterium.</title>
        <authorList>
            <person name="Tortoli E."/>
            <person name="Trovato A."/>
            <person name="Cirillo D.M."/>
        </authorList>
    </citation>
    <scope>NUCLEOTIDE SEQUENCE [LARGE SCALE GENOMIC DNA]</scope>
    <source>
        <strain evidence="2 3">RW6</strain>
    </source>
</reference>
<comment type="caution">
    <text evidence="2">The sequence shown here is derived from an EMBL/GenBank/DDBJ whole genome shotgun (WGS) entry which is preliminary data.</text>
</comment>
<evidence type="ECO:0000313" key="2">
    <source>
        <dbReference type="EMBL" id="ORA32307.1"/>
    </source>
</evidence>
<evidence type="ECO:0000256" key="1">
    <source>
        <dbReference type="SAM" id="SignalP"/>
    </source>
</evidence>
<dbReference type="OrthoDB" id="4196334at2"/>
<sequence length="220" mass="23588">MRMMWAMLLAVFGLAAVPGAASAQPSSCPPMCDQIPASAWIAAADIPLDRTYHWREPAGLAVATVGPRFRFEDDCATPPLPGDARGYAVSARALIPEPSGQWQVQAQVVHWRGETWRGADIALGVIRVAAGALRACQLTAPQTSPSITTDVPGQLAAVLSIDGNRVLHQYLLADTRNSTVVELAMWSTTPPQVPWPTIPDSQVFDAMTRPLCDAYLGSCR</sequence>
<accession>A0A1X0AQI7</accession>
<feature type="chain" id="PRO_5013389482" evidence="1">
    <location>
        <begin position="24"/>
        <end position="220"/>
    </location>
</feature>
<proteinExistence type="predicted"/>
<dbReference type="AlphaFoldDB" id="A0A1X0AQI7"/>
<protein>
    <submittedName>
        <fullName evidence="2">ATPase</fullName>
    </submittedName>
</protein>
<keyword evidence="1" id="KW-0732">Signal</keyword>
<dbReference type="Proteomes" id="UP000192448">
    <property type="component" value="Unassembled WGS sequence"/>
</dbReference>
<dbReference type="STRING" id="1927124.BST13_22850"/>
<organism evidence="2 3">
    <name type="scientific">Mycobacterium aquaticum</name>
    <dbReference type="NCBI Taxonomy" id="1927124"/>
    <lineage>
        <taxon>Bacteria</taxon>
        <taxon>Bacillati</taxon>
        <taxon>Actinomycetota</taxon>
        <taxon>Actinomycetes</taxon>
        <taxon>Mycobacteriales</taxon>
        <taxon>Mycobacteriaceae</taxon>
        <taxon>Mycobacterium</taxon>
    </lineage>
</organism>
<keyword evidence="3" id="KW-1185">Reference proteome</keyword>
<name>A0A1X0AQI7_9MYCO</name>
<feature type="signal peptide" evidence="1">
    <location>
        <begin position="1"/>
        <end position="23"/>
    </location>
</feature>
<gene>
    <name evidence="2" type="ORF">BST13_22850</name>
</gene>
<evidence type="ECO:0000313" key="3">
    <source>
        <dbReference type="Proteomes" id="UP000192448"/>
    </source>
</evidence>